<dbReference type="EMBL" id="AP017312">
    <property type="protein sequence ID" value="BAU29671.1"/>
    <property type="molecule type" value="Genomic_DNA"/>
</dbReference>
<dbReference type="InterPro" id="IPR007404">
    <property type="entry name" value="YdjM-like"/>
</dbReference>
<gene>
    <name evidence="1" type="ORF">CB4_03908</name>
</gene>
<dbReference type="PANTHER" id="PTHR40031">
    <property type="entry name" value="HYPOTHETICAL MEMBRANE SPANNING PROTEIN"/>
    <property type="match status" value="1"/>
</dbReference>
<dbReference type="KEGG" id="asoc:CB4_03908"/>
<dbReference type="InterPro" id="IPR053170">
    <property type="entry name" value="Transcription_regulator"/>
</dbReference>
<accession>A0A0U5BHB2</accession>
<evidence type="ECO:0000313" key="2">
    <source>
        <dbReference type="Proteomes" id="UP000217696"/>
    </source>
</evidence>
<reference evidence="1 2" key="1">
    <citation type="submission" date="2015-12" db="EMBL/GenBank/DDBJ databases">
        <title>Genome sequence of Aneurinibacillus soli.</title>
        <authorList>
            <person name="Lee J.S."/>
            <person name="Lee K.C."/>
            <person name="Kim K.K."/>
            <person name="Lee B.W."/>
        </authorList>
    </citation>
    <scope>NUCLEOTIDE SEQUENCE [LARGE SCALE GENOMIC DNA]</scope>
    <source>
        <strain evidence="1 2">CB4</strain>
    </source>
</reference>
<dbReference type="RefSeq" id="WP_096467327.1">
    <property type="nucleotide sequence ID" value="NZ_AP017312.1"/>
</dbReference>
<organism evidence="1 2">
    <name type="scientific">Aneurinibacillus soli</name>
    <dbReference type="NCBI Taxonomy" id="1500254"/>
    <lineage>
        <taxon>Bacteria</taxon>
        <taxon>Bacillati</taxon>
        <taxon>Bacillota</taxon>
        <taxon>Bacilli</taxon>
        <taxon>Bacillales</taxon>
        <taxon>Paenibacillaceae</taxon>
        <taxon>Aneurinibacillus group</taxon>
        <taxon>Aneurinibacillus</taxon>
    </lineage>
</organism>
<name>A0A0U5BHB2_9BACL</name>
<dbReference type="PANTHER" id="PTHR40031:SF1">
    <property type="entry name" value="MEMBRANE-BOUND METAL-DEPENDENT HYDROLASE"/>
    <property type="match status" value="1"/>
</dbReference>
<dbReference type="Proteomes" id="UP000217696">
    <property type="component" value="Chromosome"/>
</dbReference>
<keyword evidence="2" id="KW-1185">Reference proteome</keyword>
<dbReference type="OrthoDB" id="110250at2"/>
<sequence>MDTATHIAMGFGLAGLAFLDPAVAANPHLADAVLFGTLLGSHAPDFDTVLKLRGNATYIRNHRGRSHSIPAILLWTGLISGGVYAFFPSVSFLHLMLWTLLAIAVHVTIDLFNSYGTQAARPFTKRWISFNALNIFDPFIMGIHIIGFLLWNAGANPGYVFAAVYSVMITYVIQRVMTYRSLVIQAKQSLGQDGQFILLPTIRWTRWGVVAHTEIASYVGEIRNGEFIWHDTFYKKETNDVIAEAMKDDNVQAFLSFTRHPHVYTTKREFGHEVRWIDLRYRTKTHYAFIAIVHLDEELNVIDSYTGWEYREHKIEEKLAAPEWMLERTH</sequence>
<proteinExistence type="predicted"/>
<dbReference type="Pfam" id="PF04307">
    <property type="entry name" value="YdjM"/>
    <property type="match status" value="1"/>
</dbReference>
<protein>
    <submittedName>
        <fullName evidence="1">Uncharacterized protein</fullName>
    </submittedName>
</protein>
<evidence type="ECO:0000313" key="1">
    <source>
        <dbReference type="EMBL" id="BAU29671.1"/>
    </source>
</evidence>
<dbReference type="AlphaFoldDB" id="A0A0U5BHB2"/>